<name>A0A5R9ED64_9ACTN</name>
<dbReference type="Gene3D" id="2.60.120.200">
    <property type="match status" value="1"/>
</dbReference>
<dbReference type="NCBIfam" id="NF038128">
    <property type="entry name" value="choice_anch_J"/>
    <property type="match status" value="1"/>
</dbReference>
<gene>
    <name evidence="1" type="ORF">FEF34_02255</name>
</gene>
<protein>
    <submittedName>
        <fullName evidence="1">Nucleotide pyrophosphatase</fullName>
    </submittedName>
</protein>
<dbReference type="InterPro" id="IPR002591">
    <property type="entry name" value="Phosphodiest/P_Trfase"/>
</dbReference>
<dbReference type="Pfam" id="PF01663">
    <property type="entry name" value="Phosphodiest"/>
    <property type="match status" value="1"/>
</dbReference>
<evidence type="ECO:0000313" key="1">
    <source>
        <dbReference type="EMBL" id="TLQ47956.1"/>
    </source>
</evidence>
<dbReference type="AlphaFoldDB" id="A0A5R9ED64"/>
<proteinExistence type="predicted"/>
<dbReference type="PANTHER" id="PTHR10151:SF120">
    <property type="entry name" value="BIS(5'-ADENOSYL)-TRIPHOSPHATASE"/>
    <property type="match status" value="1"/>
</dbReference>
<dbReference type="PANTHER" id="PTHR10151">
    <property type="entry name" value="ECTONUCLEOTIDE PYROPHOSPHATASE/PHOSPHODIESTERASE"/>
    <property type="match status" value="1"/>
</dbReference>
<dbReference type="OrthoDB" id="1956004at2"/>
<organism evidence="1 2">
    <name type="scientific">Streptomyces marianii</name>
    <dbReference type="NCBI Taxonomy" id="1817406"/>
    <lineage>
        <taxon>Bacteria</taxon>
        <taxon>Bacillati</taxon>
        <taxon>Actinomycetota</taxon>
        <taxon>Actinomycetes</taxon>
        <taxon>Kitasatosporales</taxon>
        <taxon>Streptomycetaceae</taxon>
        <taxon>Streptomyces</taxon>
    </lineage>
</organism>
<accession>A0A5R9ED64</accession>
<evidence type="ECO:0000313" key="2">
    <source>
        <dbReference type="Proteomes" id="UP000305921"/>
    </source>
</evidence>
<sequence length="482" mass="51381">MGSATVPAAATGRVLVIGLDGANLDRVKAADAPNLHSLMAQGMTAPSTLPTVPMALTSSGPGWSTVATGVWPDKHKVWGNLFLLADFDSHPDFLTRIERSRPALATYAAAGWEPLASARKGGPVFSSAVDKRLSLDGSTNGNRTEDGKVAVAAAEELHGGDPDAAFVYFGEIDSAGHGHGAASTQYLDAIARTDRNVGMLLGAVTTRPKYHEENWQILVTTDHGHTDKGGHGGFTVKERGTFVIATGPGISPGSVRHDVRQVDVAATALSHVGVAVDGLDGRPLETTGEDAFDTVRPLLRTRVDESGVPAGTLGFTHTPPDGWRVDNSAMGGGGVAEWRGWTFATDEFWSQTQWGQCRETNVRSRDVFAVADSDEWSDRSTKGSFDSTLISPRWATTGGSAVTLSYRSHYRHWPGQRAEVRVSFDGGPWTTARSHTRTALASGESIHIDVPAGATDIRVGFRYRGGNDWYWAVDDVRVGPAR</sequence>
<dbReference type="Gene3D" id="3.40.720.10">
    <property type="entry name" value="Alkaline Phosphatase, subunit A"/>
    <property type="match status" value="1"/>
</dbReference>
<dbReference type="InterPro" id="IPR017850">
    <property type="entry name" value="Alkaline_phosphatase_core_sf"/>
</dbReference>
<keyword evidence="2" id="KW-1185">Reference proteome</keyword>
<comment type="caution">
    <text evidence="1">The sequence shown here is derived from an EMBL/GenBank/DDBJ whole genome shotgun (WGS) entry which is preliminary data.</text>
</comment>
<dbReference type="SUPFAM" id="SSF53649">
    <property type="entry name" value="Alkaline phosphatase-like"/>
    <property type="match status" value="1"/>
</dbReference>
<dbReference type="EMBL" id="VAWE01000001">
    <property type="protein sequence ID" value="TLQ47956.1"/>
    <property type="molecule type" value="Genomic_DNA"/>
</dbReference>
<reference evidence="1 2" key="1">
    <citation type="submission" date="2019-05" db="EMBL/GenBank/DDBJ databases">
        <title>Streptomyces marianii sp. nov., a novel marine actinomycete from southern coast of India.</title>
        <authorList>
            <person name="Iniyan A.M."/>
            <person name="Wink J."/>
            <person name="Ramprasad E."/>
            <person name="Ramana C.V."/>
            <person name="Bunk B."/>
            <person name="Sproer C."/>
            <person name="Joseph F.-J.R.S."/>
            <person name="Vincent S.G.P."/>
        </authorList>
    </citation>
    <scope>NUCLEOTIDE SEQUENCE [LARGE SCALE GENOMIC DNA]</scope>
    <source>
        <strain evidence="1 2">ICN19</strain>
    </source>
</reference>
<dbReference type="Proteomes" id="UP000305921">
    <property type="component" value="Unassembled WGS sequence"/>
</dbReference>
<dbReference type="GO" id="GO:0016787">
    <property type="term" value="F:hydrolase activity"/>
    <property type="evidence" value="ECO:0007669"/>
    <property type="project" value="UniProtKB-ARBA"/>
</dbReference>